<organism evidence="1">
    <name type="scientific">Tanacetum cinerariifolium</name>
    <name type="common">Dalmatian daisy</name>
    <name type="synonym">Chrysanthemum cinerariifolium</name>
    <dbReference type="NCBI Taxonomy" id="118510"/>
    <lineage>
        <taxon>Eukaryota</taxon>
        <taxon>Viridiplantae</taxon>
        <taxon>Streptophyta</taxon>
        <taxon>Embryophyta</taxon>
        <taxon>Tracheophyta</taxon>
        <taxon>Spermatophyta</taxon>
        <taxon>Magnoliopsida</taxon>
        <taxon>eudicotyledons</taxon>
        <taxon>Gunneridae</taxon>
        <taxon>Pentapetalae</taxon>
        <taxon>asterids</taxon>
        <taxon>campanulids</taxon>
        <taxon>Asterales</taxon>
        <taxon>Asteraceae</taxon>
        <taxon>Asteroideae</taxon>
        <taxon>Anthemideae</taxon>
        <taxon>Anthemidinae</taxon>
        <taxon>Tanacetum</taxon>
    </lineage>
</organism>
<accession>A0A699Q529</accession>
<dbReference type="AlphaFoldDB" id="A0A699Q529"/>
<comment type="caution">
    <text evidence="1">The sequence shown here is derived from an EMBL/GenBank/DDBJ whole genome shotgun (WGS) entry which is preliminary data.</text>
</comment>
<dbReference type="EMBL" id="BKCJ010981019">
    <property type="protein sequence ID" value="GFC59317.1"/>
    <property type="molecule type" value="Genomic_DNA"/>
</dbReference>
<reference evidence="1" key="1">
    <citation type="journal article" date="2019" name="Sci. Rep.">
        <title>Draft genome of Tanacetum cinerariifolium, the natural source of mosquito coil.</title>
        <authorList>
            <person name="Yamashiro T."/>
            <person name="Shiraishi A."/>
            <person name="Satake H."/>
            <person name="Nakayama K."/>
        </authorList>
    </citation>
    <scope>NUCLEOTIDE SEQUENCE</scope>
</reference>
<sequence length="111" mass="12999">MTDMEQKESIIRFLDLMEAQDGLKPFLKWRYLLTTRTLKRMLIVLRSFNEDGAEIHMLAEKRYPLTARTLERMLSLGLIVESASDAPYDLLRFIQKQIDESGGYDRGEKDL</sequence>
<gene>
    <name evidence="1" type="ORF">Tci_831287</name>
</gene>
<name>A0A699Q529_TANCI</name>
<protein>
    <submittedName>
        <fullName evidence="1">Uncharacterized protein</fullName>
    </submittedName>
</protein>
<proteinExistence type="predicted"/>
<evidence type="ECO:0000313" key="1">
    <source>
        <dbReference type="EMBL" id="GFC59317.1"/>
    </source>
</evidence>